<gene>
    <name evidence="5" type="ORF">FEV53_07175</name>
</gene>
<dbReference type="InterPro" id="IPR020084">
    <property type="entry name" value="NUDIX_hydrolase_CS"/>
</dbReference>
<evidence type="ECO:0000313" key="5">
    <source>
        <dbReference type="EMBL" id="TRD21825.1"/>
    </source>
</evidence>
<dbReference type="InterPro" id="IPR015797">
    <property type="entry name" value="NUDIX_hydrolase-like_dom_sf"/>
</dbReference>
<dbReference type="PROSITE" id="PS51462">
    <property type="entry name" value="NUDIX"/>
    <property type="match status" value="1"/>
</dbReference>
<comment type="similarity">
    <text evidence="3">Belongs to the Nudix hydrolase family.</text>
</comment>
<dbReference type="RefSeq" id="WP_142834131.1">
    <property type="nucleotide sequence ID" value="NZ_VFSV01000009.1"/>
</dbReference>
<dbReference type="AlphaFoldDB" id="A0A547Q615"/>
<proteinExistence type="inferred from homology"/>
<dbReference type="SUPFAM" id="SSF55811">
    <property type="entry name" value="Nudix"/>
    <property type="match status" value="1"/>
</dbReference>
<comment type="caution">
    <text evidence="5">The sequence shown here is derived from an EMBL/GenBank/DDBJ whole genome shotgun (WGS) entry which is preliminary data.</text>
</comment>
<organism evidence="5 6">
    <name type="scientific">Palleronia caenipelagi</name>
    <dbReference type="NCBI Taxonomy" id="2489174"/>
    <lineage>
        <taxon>Bacteria</taxon>
        <taxon>Pseudomonadati</taxon>
        <taxon>Pseudomonadota</taxon>
        <taxon>Alphaproteobacteria</taxon>
        <taxon>Rhodobacterales</taxon>
        <taxon>Roseobacteraceae</taxon>
        <taxon>Palleronia</taxon>
    </lineage>
</organism>
<dbReference type="Proteomes" id="UP000318590">
    <property type="component" value="Unassembled WGS sequence"/>
</dbReference>
<accession>A0A547Q615</accession>
<dbReference type="CDD" id="cd04673">
    <property type="entry name" value="NUDIX_ADPRase"/>
    <property type="match status" value="1"/>
</dbReference>
<evidence type="ECO:0000256" key="3">
    <source>
        <dbReference type="RuleBase" id="RU003476"/>
    </source>
</evidence>
<dbReference type="GO" id="GO:0016787">
    <property type="term" value="F:hydrolase activity"/>
    <property type="evidence" value="ECO:0007669"/>
    <property type="project" value="UniProtKB-KW"/>
</dbReference>
<evidence type="ECO:0000313" key="6">
    <source>
        <dbReference type="Proteomes" id="UP000318590"/>
    </source>
</evidence>
<reference evidence="5 6" key="1">
    <citation type="submission" date="2019-06" db="EMBL/GenBank/DDBJ databases">
        <title>Paenimaribius caenipelagi gen. nov., sp. nov., isolated from a tidal flat.</title>
        <authorList>
            <person name="Yoon J.-H."/>
        </authorList>
    </citation>
    <scope>NUCLEOTIDE SEQUENCE [LARGE SCALE GENOMIC DNA]</scope>
    <source>
        <strain evidence="5 6">JBTF-M29</strain>
    </source>
</reference>
<sequence length="131" mass="13904">MLRAAAAVVLREGRALLVQRGKMPNKDLWAYPGGSCEPGETAEDCAVRELAEETGLIASAVSTLTTLTIPHRASGYRLQMVLCDAPDGIPGAASDAADVAWVSRPEMAEGRYPLCPAVLDVMDLALARQPR</sequence>
<evidence type="ECO:0000256" key="2">
    <source>
        <dbReference type="ARBA" id="ARBA00022801"/>
    </source>
</evidence>
<dbReference type="PRINTS" id="PR00502">
    <property type="entry name" value="NUDIXFAMILY"/>
</dbReference>
<keyword evidence="2 3" id="KW-0378">Hydrolase</keyword>
<dbReference type="InterPro" id="IPR000086">
    <property type="entry name" value="NUDIX_hydrolase_dom"/>
</dbReference>
<evidence type="ECO:0000256" key="1">
    <source>
        <dbReference type="ARBA" id="ARBA00001946"/>
    </source>
</evidence>
<comment type="cofactor">
    <cofactor evidence="1">
        <name>Mg(2+)</name>
        <dbReference type="ChEBI" id="CHEBI:18420"/>
    </cofactor>
</comment>
<dbReference type="Pfam" id="PF00293">
    <property type="entry name" value="NUDIX"/>
    <property type="match status" value="1"/>
</dbReference>
<evidence type="ECO:0000259" key="4">
    <source>
        <dbReference type="PROSITE" id="PS51462"/>
    </source>
</evidence>
<dbReference type="InterPro" id="IPR020476">
    <property type="entry name" value="Nudix_hydrolase"/>
</dbReference>
<feature type="domain" description="Nudix hydrolase" evidence="4">
    <location>
        <begin position="1"/>
        <end position="128"/>
    </location>
</feature>
<protein>
    <submittedName>
        <fullName evidence="5">NUDIX domain-containing protein</fullName>
    </submittedName>
</protein>
<dbReference type="EMBL" id="VFSV01000009">
    <property type="protein sequence ID" value="TRD21825.1"/>
    <property type="molecule type" value="Genomic_DNA"/>
</dbReference>
<dbReference type="PANTHER" id="PTHR43736:SF1">
    <property type="entry name" value="DIHYDRONEOPTERIN TRIPHOSPHATE DIPHOSPHATASE"/>
    <property type="match status" value="1"/>
</dbReference>
<keyword evidence="6" id="KW-1185">Reference proteome</keyword>
<name>A0A547Q615_9RHOB</name>
<dbReference type="PANTHER" id="PTHR43736">
    <property type="entry name" value="ADP-RIBOSE PYROPHOSPHATASE"/>
    <property type="match status" value="1"/>
</dbReference>
<dbReference type="OrthoDB" id="9761969at2"/>
<dbReference type="Gene3D" id="3.90.79.10">
    <property type="entry name" value="Nucleoside Triphosphate Pyrophosphohydrolase"/>
    <property type="match status" value="1"/>
</dbReference>
<dbReference type="PROSITE" id="PS00893">
    <property type="entry name" value="NUDIX_BOX"/>
    <property type="match status" value="1"/>
</dbReference>